<accession>A0ABQ9HUW1</accession>
<evidence type="ECO:0000313" key="2">
    <source>
        <dbReference type="Proteomes" id="UP001159363"/>
    </source>
</evidence>
<proteinExistence type="predicted"/>
<dbReference type="Proteomes" id="UP001159363">
    <property type="component" value="Chromosome 3"/>
</dbReference>
<reference evidence="1 2" key="1">
    <citation type="submission" date="2023-02" db="EMBL/GenBank/DDBJ databases">
        <title>LHISI_Scaffold_Assembly.</title>
        <authorList>
            <person name="Stuart O.P."/>
            <person name="Cleave R."/>
            <person name="Magrath M.J.L."/>
            <person name="Mikheyev A.S."/>
        </authorList>
    </citation>
    <scope>NUCLEOTIDE SEQUENCE [LARGE SCALE GENOMIC DNA]</scope>
    <source>
        <strain evidence="1">Daus_M_001</strain>
        <tissue evidence="1">Leg muscle</tissue>
    </source>
</reference>
<comment type="caution">
    <text evidence="1">The sequence shown here is derived from an EMBL/GenBank/DDBJ whole genome shotgun (WGS) entry which is preliminary data.</text>
</comment>
<keyword evidence="2" id="KW-1185">Reference proteome</keyword>
<gene>
    <name evidence="1" type="ORF">PR048_007668</name>
</gene>
<name>A0ABQ9HUW1_9NEOP</name>
<organism evidence="1 2">
    <name type="scientific">Dryococelus australis</name>
    <dbReference type="NCBI Taxonomy" id="614101"/>
    <lineage>
        <taxon>Eukaryota</taxon>
        <taxon>Metazoa</taxon>
        <taxon>Ecdysozoa</taxon>
        <taxon>Arthropoda</taxon>
        <taxon>Hexapoda</taxon>
        <taxon>Insecta</taxon>
        <taxon>Pterygota</taxon>
        <taxon>Neoptera</taxon>
        <taxon>Polyneoptera</taxon>
        <taxon>Phasmatodea</taxon>
        <taxon>Verophasmatodea</taxon>
        <taxon>Anareolatae</taxon>
        <taxon>Phasmatidae</taxon>
        <taxon>Eurycanthinae</taxon>
        <taxon>Dryococelus</taxon>
    </lineage>
</organism>
<sequence length="346" mass="37263">MRFAEDVSVHAHLEVSGPSKNTRRSDWKDIGVVDLRATSHVLGVAATGQPKVIALCIAACALPPPRTRDGFASRLLGSSGPLVVAGPGGGGVDGLRSATRWSALDDNCGPLNAARIGLMDELEPTRGGGGGATRPKDFLGQARDLLGITSSPGRPARNHPPISPVNKLKSAPYSRLIRVLRSYQSVVIYFHHHYTTRTLVHEHTNHFVVAVTEWLAYSPPTKANRVQSPAGSLPNFPKRKFCRTMSPVGGFSRGSPVSPPVLAFRRCFTLIGSQDPEVRSRPNRSTHSPRQSFPIIALGTEVAVSAQPFSAMVRRIYGNTRQALLSTHSSPHFVTHSLELTSSLTL</sequence>
<dbReference type="EMBL" id="JARBHB010000003">
    <property type="protein sequence ID" value="KAJ8888181.1"/>
    <property type="molecule type" value="Genomic_DNA"/>
</dbReference>
<protein>
    <submittedName>
        <fullName evidence="1">Uncharacterized protein</fullName>
    </submittedName>
</protein>
<evidence type="ECO:0000313" key="1">
    <source>
        <dbReference type="EMBL" id="KAJ8888181.1"/>
    </source>
</evidence>